<dbReference type="Proteomes" id="UP000000305">
    <property type="component" value="Unassembled WGS sequence"/>
</dbReference>
<dbReference type="EMBL" id="GL734804">
    <property type="protein sequence ID" value="EFX61304.1"/>
    <property type="molecule type" value="Genomic_DNA"/>
</dbReference>
<evidence type="ECO:0000313" key="1">
    <source>
        <dbReference type="EMBL" id="EFX61304.1"/>
    </source>
</evidence>
<accession>E9I3X7</accession>
<reference evidence="1 2" key="1">
    <citation type="journal article" date="2011" name="Science">
        <title>The ecoresponsive genome of Daphnia pulex.</title>
        <authorList>
            <person name="Colbourne J.K."/>
            <person name="Pfrender M.E."/>
            <person name="Gilbert D."/>
            <person name="Thomas W.K."/>
            <person name="Tucker A."/>
            <person name="Oakley T.H."/>
            <person name="Tokishita S."/>
            <person name="Aerts A."/>
            <person name="Arnold G.J."/>
            <person name="Basu M.K."/>
            <person name="Bauer D.J."/>
            <person name="Caceres C.E."/>
            <person name="Carmel L."/>
            <person name="Casola C."/>
            <person name="Choi J.H."/>
            <person name="Detter J.C."/>
            <person name="Dong Q."/>
            <person name="Dusheyko S."/>
            <person name="Eads B.D."/>
            <person name="Frohlich T."/>
            <person name="Geiler-Samerotte K.A."/>
            <person name="Gerlach D."/>
            <person name="Hatcher P."/>
            <person name="Jogdeo S."/>
            <person name="Krijgsveld J."/>
            <person name="Kriventseva E.V."/>
            <person name="Kultz D."/>
            <person name="Laforsch C."/>
            <person name="Lindquist E."/>
            <person name="Lopez J."/>
            <person name="Manak J.R."/>
            <person name="Muller J."/>
            <person name="Pangilinan J."/>
            <person name="Patwardhan R.P."/>
            <person name="Pitluck S."/>
            <person name="Pritham E.J."/>
            <person name="Rechtsteiner A."/>
            <person name="Rho M."/>
            <person name="Rogozin I.B."/>
            <person name="Sakarya O."/>
            <person name="Salamov A."/>
            <person name="Schaack S."/>
            <person name="Shapiro H."/>
            <person name="Shiga Y."/>
            <person name="Skalitzky C."/>
            <person name="Smith Z."/>
            <person name="Souvorov A."/>
            <person name="Sung W."/>
            <person name="Tang Z."/>
            <person name="Tsuchiya D."/>
            <person name="Tu H."/>
            <person name="Vos H."/>
            <person name="Wang M."/>
            <person name="Wolf Y.I."/>
            <person name="Yamagata H."/>
            <person name="Yamada T."/>
            <person name="Ye Y."/>
            <person name="Shaw J.R."/>
            <person name="Andrews J."/>
            <person name="Crease T.J."/>
            <person name="Tang H."/>
            <person name="Lucas S.M."/>
            <person name="Robertson H.M."/>
            <person name="Bork P."/>
            <person name="Koonin E.V."/>
            <person name="Zdobnov E.M."/>
            <person name="Grigoriev I.V."/>
            <person name="Lynch M."/>
            <person name="Boore J.L."/>
        </authorList>
    </citation>
    <scope>NUCLEOTIDE SEQUENCE [LARGE SCALE GENOMIC DNA]</scope>
</reference>
<dbReference type="HOGENOM" id="CLU_1158860_0_0_1"/>
<gene>
    <name evidence="1" type="ORF">DAPPUDRAFT_340206</name>
</gene>
<feature type="non-terminal residue" evidence="1">
    <location>
        <position position="240"/>
    </location>
</feature>
<keyword evidence="2" id="KW-1185">Reference proteome</keyword>
<dbReference type="AlphaFoldDB" id="E9I3X7"/>
<name>E9I3X7_DAPPU</name>
<protein>
    <recommendedName>
        <fullName evidence="3">PLD phosphodiesterase domain-containing protein</fullName>
    </recommendedName>
</protein>
<evidence type="ECO:0000313" key="2">
    <source>
        <dbReference type="Proteomes" id="UP000000305"/>
    </source>
</evidence>
<dbReference type="KEGG" id="dpx:DAPPUDRAFT_340206"/>
<organism evidence="1 2">
    <name type="scientific">Daphnia pulex</name>
    <name type="common">Water flea</name>
    <dbReference type="NCBI Taxonomy" id="6669"/>
    <lineage>
        <taxon>Eukaryota</taxon>
        <taxon>Metazoa</taxon>
        <taxon>Ecdysozoa</taxon>
        <taxon>Arthropoda</taxon>
        <taxon>Crustacea</taxon>
        <taxon>Branchiopoda</taxon>
        <taxon>Diplostraca</taxon>
        <taxon>Cladocera</taxon>
        <taxon>Anomopoda</taxon>
        <taxon>Daphniidae</taxon>
        <taxon>Daphnia</taxon>
    </lineage>
</organism>
<dbReference type="InParanoid" id="E9I3X7"/>
<sequence>MQRGKSADPLLDAALAVGEFVNPFILNAVPAGNVFALAHSPSGTSLIDQLSERVTSNVERIGVIGAFFDTELALIAELKKRWPMAEIVVGIDPESLQMPGSPPPGVARYVDARHLWTDNKNYLHAKAIYFEADQDSAFVSGSANPSRPAWISQASNGNVEAVLLRIGQSAIDTATDVGICGLFDLDSVGEEVLKNVKTRTAIERASNEVDPVPLLIGIANHESGNLDITLRADLMSFDHA</sequence>
<evidence type="ECO:0008006" key="3">
    <source>
        <dbReference type="Google" id="ProtNLM"/>
    </source>
</evidence>
<proteinExistence type="predicted"/>